<dbReference type="KEGG" id="psco:LY89DRAFT_685202"/>
<dbReference type="GO" id="GO:0046872">
    <property type="term" value="F:metal ion binding"/>
    <property type="evidence" value="ECO:0007669"/>
    <property type="project" value="InterPro"/>
</dbReference>
<dbReference type="SUPFAM" id="SSF56059">
    <property type="entry name" value="Glutathione synthetase ATP-binding domain-like"/>
    <property type="match status" value="1"/>
</dbReference>
<reference evidence="4 5" key="1">
    <citation type="submission" date="2015-10" db="EMBL/GenBank/DDBJ databases">
        <title>Full genome of DAOMC 229536 Phialocephala scopiformis, a fungal endophyte of spruce producing the potent anti-insectan compound rugulosin.</title>
        <authorList>
            <consortium name="DOE Joint Genome Institute"/>
            <person name="Walker A.K."/>
            <person name="Frasz S.L."/>
            <person name="Seifert K.A."/>
            <person name="Miller J.D."/>
            <person name="Mondo S.J."/>
            <person name="Labutti K."/>
            <person name="Lipzen A."/>
            <person name="Dockter R."/>
            <person name="Kennedy M."/>
            <person name="Grigoriev I.V."/>
            <person name="Spatafora J.W."/>
        </authorList>
    </citation>
    <scope>NUCLEOTIDE SEQUENCE [LARGE SCALE GENOMIC DNA]</scope>
    <source>
        <strain evidence="4 5">CBS 120377</strain>
    </source>
</reference>
<evidence type="ECO:0000313" key="4">
    <source>
        <dbReference type="EMBL" id="KUJ16163.1"/>
    </source>
</evidence>
<dbReference type="PROSITE" id="PS50975">
    <property type="entry name" value="ATP_GRASP"/>
    <property type="match status" value="1"/>
</dbReference>
<keyword evidence="2" id="KW-1133">Transmembrane helix</keyword>
<dbReference type="GO" id="GO:0005524">
    <property type="term" value="F:ATP binding"/>
    <property type="evidence" value="ECO:0007669"/>
    <property type="project" value="UniProtKB-UniRule"/>
</dbReference>
<dbReference type="OrthoDB" id="186626at2759"/>
<dbReference type="RefSeq" id="XP_018070518.1">
    <property type="nucleotide sequence ID" value="XM_018215040.1"/>
</dbReference>
<keyword evidence="5" id="KW-1185">Reference proteome</keyword>
<dbReference type="InterPro" id="IPR011761">
    <property type="entry name" value="ATP-grasp"/>
</dbReference>
<keyword evidence="2" id="KW-0812">Transmembrane</keyword>
<feature type="transmembrane region" description="Helical" evidence="2">
    <location>
        <begin position="484"/>
        <end position="503"/>
    </location>
</feature>
<dbReference type="Proteomes" id="UP000070700">
    <property type="component" value="Unassembled WGS sequence"/>
</dbReference>
<keyword evidence="1" id="KW-0547">Nucleotide-binding</keyword>
<protein>
    <recommendedName>
        <fullName evidence="3">ATP-grasp domain-containing protein</fullName>
    </recommendedName>
</protein>
<gene>
    <name evidence="4" type="ORF">LY89DRAFT_685202</name>
</gene>
<keyword evidence="2" id="KW-0472">Membrane</keyword>
<name>A0A194X7L6_MOLSC</name>
<feature type="transmembrane region" description="Helical" evidence="2">
    <location>
        <begin position="20"/>
        <end position="44"/>
    </location>
</feature>
<sequence>MPLSGTSPTYLHVLQNASLILLSICCFPLCTFIAALSSAISPYLKTARHIQHYRKWRRVSSSTFRPRTILVTGVGMSKGLTLARTFYRAGHRVVGADFEDYMIPVCGHFSKSIETFYRLSRPSSEMGTQRYMKDMIDIIKKENVELWVSCSGIASGVKDGEAAEIIEKETKCKAIQFGLTLTETLHEKHSFIDNTRQLGLNVPDTHLVTSETESLAVLYPEKPRSAQGTKYVMKSVFLDDSSRADMTLLPRPTLKETETHIKRLNPTPFRPFVLQKFISGPEYCTHSLVINGKVKAFVACPSAELLMHYVPLPTSSALSQAMLLYTTLYAKKTGPSMTGHFSIDFLVEADVAQDAERRVGVSDTEVRELMSRIYPIECNPRAHTAVVCLADESEDHAEAYLSILPDHEPKGISNGHRGEALVVPRPGIQGYYWAGHDLVTRVLLPLLRLLRFEIGVMDMLELWMEFAEHVLYWRDGTFEIWDPWPFWWLYVGYWPGMFLVSLWERKWWSRCNVSTQKMFGC</sequence>
<evidence type="ECO:0000256" key="2">
    <source>
        <dbReference type="SAM" id="Phobius"/>
    </source>
</evidence>
<dbReference type="Gene3D" id="3.40.50.20">
    <property type="match status" value="1"/>
</dbReference>
<dbReference type="EMBL" id="KQ947416">
    <property type="protein sequence ID" value="KUJ16163.1"/>
    <property type="molecule type" value="Genomic_DNA"/>
</dbReference>
<proteinExistence type="predicted"/>
<dbReference type="GeneID" id="28824766"/>
<accession>A0A194X7L6</accession>
<keyword evidence="1" id="KW-0067">ATP-binding</keyword>
<organism evidence="4 5">
    <name type="scientific">Mollisia scopiformis</name>
    <name type="common">Conifer needle endophyte fungus</name>
    <name type="synonym">Phialocephala scopiformis</name>
    <dbReference type="NCBI Taxonomy" id="149040"/>
    <lineage>
        <taxon>Eukaryota</taxon>
        <taxon>Fungi</taxon>
        <taxon>Dikarya</taxon>
        <taxon>Ascomycota</taxon>
        <taxon>Pezizomycotina</taxon>
        <taxon>Leotiomycetes</taxon>
        <taxon>Helotiales</taxon>
        <taxon>Mollisiaceae</taxon>
        <taxon>Mollisia</taxon>
    </lineage>
</organism>
<feature type="domain" description="ATP-grasp" evidence="3">
    <location>
        <begin position="192"/>
        <end position="405"/>
    </location>
</feature>
<dbReference type="AlphaFoldDB" id="A0A194X7L6"/>
<evidence type="ECO:0000256" key="1">
    <source>
        <dbReference type="PROSITE-ProRule" id="PRU00409"/>
    </source>
</evidence>
<dbReference type="InParanoid" id="A0A194X7L6"/>
<evidence type="ECO:0000259" key="3">
    <source>
        <dbReference type="PROSITE" id="PS50975"/>
    </source>
</evidence>
<evidence type="ECO:0000313" key="5">
    <source>
        <dbReference type="Proteomes" id="UP000070700"/>
    </source>
</evidence>